<gene>
    <name evidence="2" type="ORF">IWT140_01750</name>
</gene>
<feature type="compositionally biased region" description="Polar residues" evidence="1">
    <location>
        <begin position="273"/>
        <end position="283"/>
    </location>
</feature>
<dbReference type="AlphaFoldDB" id="A0A1Z5IQS3"/>
<protein>
    <submittedName>
        <fullName evidence="2">Phage recombinase</fullName>
    </submittedName>
</protein>
<dbReference type="GO" id="GO:0006259">
    <property type="term" value="P:DNA metabolic process"/>
    <property type="evidence" value="ECO:0007669"/>
    <property type="project" value="InterPro"/>
</dbReference>
<dbReference type="GO" id="GO:0003677">
    <property type="term" value="F:DNA binding"/>
    <property type="evidence" value="ECO:0007669"/>
    <property type="project" value="InterPro"/>
</dbReference>
<keyword evidence="3" id="KW-1185">Reference proteome</keyword>
<evidence type="ECO:0000313" key="3">
    <source>
        <dbReference type="Proteomes" id="UP000198430"/>
    </source>
</evidence>
<organism evidence="2 3">
    <name type="scientific">Secundilactobacillus pentosiphilus</name>
    <dbReference type="NCBI Taxonomy" id="1714682"/>
    <lineage>
        <taxon>Bacteria</taxon>
        <taxon>Bacillati</taxon>
        <taxon>Bacillota</taxon>
        <taxon>Bacilli</taxon>
        <taxon>Lactobacillales</taxon>
        <taxon>Lactobacillaceae</taxon>
        <taxon>Secundilactobacillus</taxon>
    </lineage>
</organism>
<sequence>MANLAKVPMKVLVKQDGIKKMFQETLQDKAPQFMTSLVSVVNENHQLQKVDQMSVINSAMVAATLDLPINQNLGYMWLVPYSGKATPQIGYKGYIQLAMRTGQYKSMNAIVAYEGEIASWNALTEEVDYDPAKRKSDKVIGYIGYFKLTNGFEKTVYWTRDQIDEHRQRFSKMSGGKQPSGVWKSDYDAMALKTVLRNMLSKWGPMSTEMATAVTQDEKAPAETVDIDAEETASETTEDVLKDFEKSQKETKQIAADEGGTTDDQTESDITESDNAAQASLDV</sequence>
<evidence type="ECO:0000256" key="1">
    <source>
        <dbReference type="SAM" id="MobiDB-lite"/>
    </source>
</evidence>
<feature type="compositionally biased region" description="Basic and acidic residues" evidence="1">
    <location>
        <begin position="239"/>
        <end position="252"/>
    </location>
</feature>
<reference evidence="2 3" key="1">
    <citation type="submission" date="2015-11" db="EMBL/GenBank/DDBJ databases">
        <title>Draft genome sequences of new species of the genus Lactobacillus isolated from orchardgrass silage.</title>
        <authorList>
            <person name="Tohno M."/>
            <person name="Tanizawa Y."/>
            <person name="Arita M."/>
        </authorList>
    </citation>
    <scope>NUCLEOTIDE SEQUENCE [LARGE SCALE GENOMIC DNA]</scope>
    <source>
        <strain evidence="2 3">IWT140</strain>
    </source>
</reference>
<dbReference type="RefSeq" id="WP_089089068.1">
    <property type="nucleotide sequence ID" value="NZ_BCMH01000012.1"/>
</dbReference>
<dbReference type="InterPro" id="IPR018330">
    <property type="entry name" value="RecT_fam"/>
</dbReference>
<dbReference type="Pfam" id="PF03837">
    <property type="entry name" value="RecT"/>
    <property type="match status" value="1"/>
</dbReference>
<dbReference type="EMBL" id="BCMH01000012">
    <property type="protein sequence ID" value="GAX04113.1"/>
    <property type="molecule type" value="Genomic_DNA"/>
</dbReference>
<feature type="region of interest" description="Disordered" evidence="1">
    <location>
        <begin position="212"/>
        <end position="283"/>
    </location>
</feature>
<dbReference type="Proteomes" id="UP000198430">
    <property type="component" value="Unassembled WGS sequence"/>
</dbReference>
<evidence type="ECO:0000313" key="2">
    <source>
        <dbReference type="EMBL" id="GAX04113.1"/>
    </source>
</evidence>
<accession>A0A1Z5IQS3</accession>
<name>A0A1Z5IQS3_9LACO</name>
<dbReference type="NCBIfam" id="TIGR00616">
    <property type="entry name" value="rect"/>
    <property type="match status" value="1"/>
</dbReference>
<dbReference type="InterPro" id="IPR004590">
    <property type="entry name" value="ssDNA_annealing_RecT"/>
</dbReference>
<comment type="caution">
    <text evidence="2">The sequence shown here is derived from an EMBL/GenBank/DDBJ whole genome shotgun (WGS) entry which is preliminary data.</text>
</comment>
<feature type="compositionally biased region" description="Acidic residues" evidence="1">
    <location>
        <begin position="260"/>
        <end position="272"/>
    </location>
</feature>
<proteinExistence type="predicted"/>
<feature type="compositionally biased region" description="Acidic residues" evidence="1">
    <location>
        <begin position="225"/>
        <end position="238"/>
    </location>
</feature>